<comment type="caution">
    <text evidence="1">The sequence shown here is derived from an EMBL/GenBank/DDBJ whole genome shotgun (WGS) entry which is preliminary data.</text>
</comment>
<keyword evidence="2" id="KW-1185">Reference proteome</keyword>
<dbReference type="STRING" id="1440053.GCA_000718095_04068"/>
<evidence type="ECO:0000313" key="1">
    <source>
        <dbReference type="EMBL" id="PVE11561.1"/>
    </source>
</evidence>
<reference evidence="1 2" key="1">
    <citation type="submission" date="2013-12" db="EMBL/GenBank/DDBJ databases">
        <title>Annotated genome of Streptomyces scopuliridis.</title>
        <authorList>
            <person name="Olson J.B."/>
        </authorList>
    </citation>
    <scope>NUCLEOTIDE SEQUENCE [LARGE SCALE GENOMIC DNA]</scope>
    <source>
        <strain evidence="1 2">RB72</strain>
    </source>
</reference>
<name>A0A2T7T8Y3_9ACTN</name>
<protein>
    <submittedName>
        <fullName evidence="1">Uncharacterized protein</fullName>
    </submittedName>
</protein>
<dbReference type="Proteomes" id="UP000245992">
    <property type="component" value="Unassembled WGS sequence"/>
</dbReference>
<sequence length="94" mass="10389">MGYAGQWGDVAGSSPPSLYFCIDRVINHLGLRLALHCRRRFRKNAVLTANGTLMPTRDRTVVEQSKGFCSSTNHQVDIDSDKRLGPVRSIFAGP</sequence>
<dbReference type="AlphaFoldDB" id="A0A2T7T8Y3"/>
<proteinExistence type="predicted"/>
<dbReference type="EMBL" id="AZSP01000136">
    <property type="protein sequence ID" value="PVE11561.1"/>
    <property type="molecule type" value="Genomic_DNA"/>
</dbReference>
<evidence type="ECO:0000313" key="2">
    <source>
        <dbReference type="Proteomes" id="UP000245992"/>
    </source>
</evidence>
<organism evidence="1 2">
    <name type="scientific">Streptomyces scopuliridis RB72</name>
    <dbReference type="NCBI Taxonomy" id="1440053"/>
    <lineage>
        <taxon>Bacteria</taxon>
        <taxon>Bacillati</taxon>
        <taxon>Actinomycetota</taxon>
        <taxon>Actinomycetes</taxon>
        <taxon>Kitasatosporales</taxon>
        <taxon>Streptomycetaceae</taxon>
        <taxon>Streptomyces</taxon>
    </lineage>
</organism>
<gene>
    <name evidence="1" type="ORF">Y717_00905</name>
</gene>
<accession>A0A2T7T8Y3</accession>